<proteinExistence type="predicted"/>
<comment type="caution">
    <text evidence="1">The sequence shown here is derived from an EMBL/GenBank/DDBJ whole genome shotgun (WGS) entry which is preliminary data.</text>
</comment>
<organism evidence="1 2">
    <name type="scientific">Bacteroides fragilis</name>
    <dbReference type="NCBI Taxonomy" id="817"/>
    <lineage>
        <taxon>Bacteria</taxon>
        <taxon>Pseudomonadati</taxon>
        <taxon>Bacteroidota</taxon>
        <taxon>Bacteroidia</taxon>
        <taxon>Bacteroidales</taxon>
        <taxon>Bacteroidaceae</taxon>
        <taxon>Bacteroides</taxon>
    </lineage>
</organism>
<accession>A0A412Y0X8</accession>
<reference evidence="1 2" key="1">
    <citation type="submission" date="2018-08" db="EMBL/GenBank/DDBJ databases">
        <title>A genome reference for cultivated species of the human gut microbiota.</title>
        <authorList>
            <person name="Zou Y."/>
            <person name="Xue W."/>
            <person name="Luo G."/>
        </authorList>
    </citation>
    <scope>NUCLEOTIDE SEQUENCE [LARGE SCALE GENOMIC DNA]</scope>
    <source>
        <strain evidence="1 2">AF14-26</strain>
    </source>
</reference>
<name>A0A412Y0X8_BACFG</name>
<evidence type="ECO:0000313" key="2">
    <source>
        <dbReference type="Proteomes" id="UP000286270"/>
    </source>
</evidence>
<gene>
    <name evidence="1" type="ORF">DWW08_15735</name>
</gene>
<evidence type="ECO:0000313" key="1">
    <source>
        <dbReference type="EMBL" id="RGV51106.1"/>
    </source>
</evidence>
<sequence length="62" mass="7466">MIYYIEDIAEKLGAEIIQEDVKQSENEEYELRLKFYRNLGYEITGTPGINKIREQLNKDKRR</sequence>
<dbReference type="EMBL" id="QRZH01000014">
    <property type="protein sequence ID" value="RGV51106.1"/>
    <property type="molecule type" value="Genomic_DNA"/>
</dbReference>
<dbReference type="Proteomes" id="UP000286270">
    <property type="component" value="Unassembled WGS sequence"/>
</dbReference>
<dbReference type="AlphaFoldDB" id="A0A412Y0X8"/>
<protein>
    <submittedName>
        <fullName evidence="1">Uncharacterized protein</fullName>
    </submittedName>
</protein>
<dbReference type="RefSeq" id="WP_122143027.1">
    <property type="nucleotide sequence ID" value="NZ_JAFKPL010000012.1"/>
</dbReference>